<name>A0A1Y1RNE3_9MICC</name>
<dbReference type="RefSeq" id="WP_083093508.1">
    <property type="nucleotide sequence ID" value="NZ_LXWF01000043.1"/>
</dbReference>
<sequence>MSRSARLILFVVASTLTLVLVILLMLGSRGARQAEQTRAKLTDQTAIATQLLSVQQAAEAEGETELAQAAEQALENLAPAARTPALDSVHPLPQQLDLSADALVQLGLDTQNPGDRARAFTALSDIWSTAQKSGITEDAYPATLIEELDRLAGTSCTAQTPTTQPVEALTALQENIHAMHYASTVYLARAQQGYEAVTEQAQQVAQEARELQTLTTPTLACAGQLQAASASYELVEPAEASEQLTQLSQGVRANALAALSEDGVSADATDLEVAALALALSVG</sequence>
<accession>A0A1Y1RNE3</accession>
<dbReference type="Proteomes" id="UP000192359">
    <property type="component" value="Unassembled WGS sequence"/>
</dbReference>
<reference evidence="2 3" key="1">
    <citation type="submission" date="2016-05" db="EMBL/GenBank/DDBJ databases">
        <title>Draft genome sequence of a porcine commensal Rothia nasimurium.</title>
        <authorList>
            <person name="Gaiser R.A."/>
            <person name="Van Baarlen P."/>
            <person name="Wells J.M."/>
        </authorList>
    </citation>
    <scope>NUCLEOTIDE SEQUENCE [LARGE SCALE GENOMIC DNA]</scope>
    <source>
        <strain evidence="2 3">PT-32</strain>
    </source>
</reference>
<dbReference type="EMBL" id="LXWF01000043">
    <property type="protein sequence ID" value="ORC15547.1"/>
    <property type="molecule type" value="Genomic_DNA"/>
</dbReference>
<evidence type="ECO:0008006" key="4">
    <source>
        <dbReference type="Google" id="ProtNLM"/>
    </source>
</evidence>
<comment type="caution">
    <text evidence="2">The sequence shown here is derived from an EMBL/GenBank/DDBJ whole genome shotgun (WGS) entry which is preliminary data.</text>
</comment>
<dbReference type="AlphaFoldDB" id="A0A1Y1RNE3"/>
<protein>
    <recommendedName>
        <fullName evidence="4">DUF4439 domain-containing protein</fullName>
    </recommendedName>
</protein>
<keyword evidence="1" id="KW-0175">Coiled coil</keyword>
<proteinExistence type="predicted"/>
<gene>
    <name evidence="2" type="ORF">A7979_07400</name>
</gene>
<evidence type="ECO:0000313" key="2">
    <source>
        <dbReference type="EMBL" id="ORC15547.1"/>
    </source>
</evidence>
<organism evidence="2 3">
    <name type="scientific">Rothia nasimurium</name>
    <dbReference type="NCBI Taxonomy" id="85336"/>
    <lineage>
        <taxon>Bacteria</taxon>
        <taxon>Bacillati</taxon>
        <taxon>Actinomycetota</taxon>
        <taxon>Actinomycetes</taxon>
        <taxon>Micrococcales</taxon>
        <taxon>Micrococcaceae</taxon>
        <taxon>Rothia</taxon>
    </lineage>
</organism>
<keyword evidence="3" id="KW-1185">Reference proteome</keyword>
<feature type="coiled-coil region" evidence="1">
    <location>
        <begin position="187"/>
        <end position="214"/>
    </location>
</feature>
<evidence type="ECO:0000256" key="1">
    <source>
        <dbReference type="SAM" id="Coils"/>
    </source>
</evidence>
<evidence type="ECO:0000313" key="3">
    <source>
        <dbReference type="Proteomes" id="UP000192359"/>
    </source>
</evidence>